<organism evidence="2 3">
    <name type="scientific">Urechidicola vernalis</name>
    <dbReference type="NCBI Taxonomy" id="3075600"/>
    <lineage>
        <taxon>Bacteria</taxon>
        <taxon>Pseudomonadati</taxon>
        <taxon>Bacteroidota</taxon>
        <taxon>Flavobacteriia</taxon>
        <taxon>Flavobacteriales</taxon>
        <taxon>Flavobacteriaceae</taxon>
        <taxon>Urechidicola</taxon>
    </lineage>
</organism>
<accession>A0ABU2Y613</accession>
<dbReference type="Pfam" id="PF04519">
    <property type="entry name" value="Bactofilin"/>
    <property type="match status" value="1"/>
</dbReference>
<protein>
    <submittedName>
        <fullName evidence="2">Polymer-forming cytoskeletal protein</fullName>
    </submittedName>
</protein>
<dbReference type="RefSeq" id="WP_311593730.1">
    <property type="nucleotide sequence ID" value="NZ_JAVRHV010000005.1"/>
</dbReference>
<evidence type="ECO:0000313" key="2">
    <source>
        <dbReference type="EMBL" id="MDT0553642.1"/>
    </source>
</evidence>
<name>A0ABU2Y613_9FLAO</name>
<dbReference type="EMBL" id="JAVRHV010000005">
    <property type="protein sequence ID" value="MDT0553642.1"/>
    <property type="molecule type" value="Genomic_DNA"/>
</dbReference>
<dbReference type="InterPro" id="IPR007607">
    <property type="entry name" value="BacA/B"/>
</dbReference>
<comment type="similarity">
    <text evidence="1">Belongs to the bactofilin family.</text>
</comment>
<proteinExistence type="inferred from homology"/>
<dbReference type="PANTHER" id="PTHR35024:SF4">
    <property type="entry name" value="POLYMER-FORMING CYTOSKELETAL PROTEIN"/>
    <property type="match status" value="1"/>
</dbReference>
<keyword evidence="3" id="KW-1185">Reference proteome</keyword>
<comment type="caution">
    <text evidence="2">The sequence shown here is derived from an EMBL/GenBank/DDBJ whole genome shotgun (WGS) entry which is preliminary data.</text>
</comment>
<reference evidence="2 3" key="1">
    <citation type="submission" date="2023-09" db="EMBL/GenBank/DDBJ databases">
        <authorList>
            <person name="Rey-Velasco X."/>
        </authorList>
    </citation>
    <scope>NUCLEOTIDE SEQUENCE [LARGE SCALE GENOMIC DNA]</scope>
    <source>
        <strain evidence="2 3">P050</strain>
    </source>
</reference>
<gene>
    <name evidence="2" type="ORF">RM519_10330</name>
</gene>
<sequence>MFTEKKGVQPQTSERNIIGKNTSIIGDVQSEGDFRIDGTVEGTIKTSGRVIIGSNGIVKGEVECGNADFEGTFSGKLVVSELLSLKKTANINGEVFINKLLVEPGAVFNASCTMKSGIKDLKKNGSQKAQKTA</sequence>
<dbReference type="Proteomes" id="UP001252186">
    <property type="component" value="Unassembled WGS sequence"/>
</dbReference>
<dbReference type="PANTHER" id="PTHR35024">
    <property type="entry name" value="HYPOTHETICAL CYTOSOLIC PROTEIN"/>
    <property type="match status" value="1"/>
</dbReference>
<evidence type="ECO:0000313" key="3">
    <source>
        <dbReference type="Proteomes" id="UP001252186"/>
    </source>
</evidence>
<evidence type="ECO:0000256" key="1">
    <source>
        <dbReference type="ARBA" id="ARBA00044755"/>
    </source>
</evidence>